<feature type="domain" description="OTU" evidence="2">
    <location>
        <begin position="93"/>
        <end position="226"/>
    </location>
</feature>
<feature type="compositionally biased region" description="Low complexity" evidence="1">
    <location>
        <begin position="256"/>
        <end position="265"/>
    </location>
</feature>
<dbReference type="PANTHER" id="PTHR12419:SF7">
    <property type="entry name" value="OTU DOMAIN-CONTAINING PROTEIN 3"/>
    <property type="match status" value="1"/>
</dbReference>
<feature type="compositionally biased region" description="Basic and acidic residues" evidence="1">
    <location>
        <begin position="64"/>
        <end position="81"/>
    </location>
</feature>
<protein>
    <recommendedName>
        <fullName evidence="2">OTU domain-containing protein</fullName>
    </recommendedName>
</protein>
<dbReference type="GO" id="GO:0004843">
    <property type="term" value="F:cysteine-type deubiquitinase activity"/>
    <property type="evidence" value="ECO:0007669"/>
    <property type="project" value="TreeGrafter"/>
</dbReference>
<dbReference type="InterPro" id="IPR038765">
    <property type="entry name" value="Papain-like_cys_pep_sf"/>
</dbReference>
<feature type="compositionally biased region" description="Basic residues" evidence="1">
    <location>
        <begin position="1"/>
        <end position="13"/>
    </location>
</feature>
<evidence type="ECO:0000256" key="1">
    <source>
        <dbReference type="SAM" id="MobiDB-lite"/>
    </source>
</evidence>
<feature type="compositionally biased region" description="Basic residues" evidence="1">
    <location>
        <begin position="275"/>
        <end position="285"/>
    </location>
</feature>
<dbReference type="EMBL" id="HBGK01044214">
    <property type="protein sequence ID" value="CAD9303900.1"/>
    <property type="molecule type" value="Transcribed_RNA"/>
</dbReference>
<organism evidence="3">
    <name type="scientific">Grammatophora oceanica</name>
    <dbReference type="NCBI Taxonomy" id="210454"/>
    <lineage>
        <taxon>Eukaryota</taxon>
        <taxon>Sar</taxon>
        <taxon>Stramenopiles</taxon>
        <taxon>Ochrophyta</taxon>
        <taxon>Bacillariophyta</taxon>
        <taxon>Fragilariophyceae</taxon>
        <taxon>Fragilariophycidae</taxon>
        <taxon>Rhabdonematales</taxon>
        <taxon>Grammatophoraceae</taxon>
        <taxon>Grammatophora</taxon>
    </lineage>
</organism>
<dbReference type="AlphaFoldDB" id="A0A7S1VLF0"/>
<dbReference type="InterPro" id="IPR004027">
    <property type="entry name" value="SEC_C_motif"/>
</dbReference>
<feature type="compositionally biased region" description="Basic and acidic residues" evidence="1">
    <location>
        <begin position="295"/>
        <end position="312"/>
    </location>
</feature>
<dbReference type="SUPFAM" id="SSF54001">
    <property type="entry name" value="Cysteine proteinases"/>
    <property type="match status" value="1"/>
</dbReference>
<reference evidence="3" key="1">
    <citation type="submission" date="2021-01" db="EMBL/GenBank/DDBJ databases">
        <authorList>
            <person name="Corre E."/>
            <person name="Pelletier E."/>
            <person name="Niang G."/>
            <person name="Scheremetjew M."/>
            <person name="Finn R."/>
            <person name="Kale V."/>
            <person name="Holt S."/>
            <person name="Cochrane G."/>
            <person name="Meng A."/>
            <person name="Brown T."/>
            <person name="Cohen L."/>
        </authorList>
    </citation>
    <scope>NUCLEOTIDE SEQUENCE</scope>
    <source>
        <strain evidence="3">CCMP 410</strain>
    </source>
</reference>
<dbReference type="Pfam" id="PF02338">
    <property type="entry name" value="OTU"/>
    <property type="match status" value="1"/>
</dbReference>
<evidence type="ECO:0000259" key="2">
    <source>
        <dbReference type="PROSITE" id="PS50802"/>
    </source>
</evidence>
<feature type="region of interest" description="Disordered" evidence="1">
    <location>
        <begin position="1"/>
        <end position="81"/>
    </location>
</feature>
<dbReference type="Gene3D" id="3.10.450.50">
    <property type="match status" value="1"/>
</dbReference>
<gene>
    <name evidence="3" type="ORF">GOCE00092_LOCUS23195</name>
</gene>
<sequence>MVLKAMGRRKKGSKSNAYFQLEDVGPADCPSPKPTKKGSVAQSVKDSPTSKRHGSGGGKNNGRKRSDNPRGRHQRQNVEDLNFRRKLEADGSKSITEMDADGNCLFRALADQLFYDYGNCHEEVRHDVCDFIELNETEFSLFLVLDENEEDNDGADFSTYVARMRENGEWGGNVELVAAARLYRRNIVVYSHYAIATIEHGAKKAAGPDLMVSFHDNDHYNSVRDGKRGKPPPPLKFMPELDDTSSKTKATDEETASTTTELTNTPPQVDDSKRLPPKTSKKKKGGPCPCGSGIKYKECCRKKDKKALSEKAKQRKLDKKNGISCGEDETMMNNNSEEGPRVNEDGLKMLKI</sequence>
<accession>A0A7S1VLF0</accession>
<dbReference type="GO" id="GO:0016579">
    <property type="term" value="P:protein deubiquitination"/>
    <property type="evidence" value="ECO:0007669"/>
    <property type="project" value="TreeGrafter"/>
</dbReference>
<proteinExistence type="predicted"/>
<dbReference type="PROSITE" id="PS50802">
    <property type="entry name" value="OTU"/>
    <property type="match status" value="1"/>
</dbReference>
<dbReference type="InterPro" id="IPR003323">
    <property type="entry name" value="OTU_dom"/>
</dbReference>
<evidence type="ECO:0000313" key="3">
    <source>
        <dbReference type="EMBL" id="CAD9303900.1"/>
    </source>
</evidence>
<dbReference type="PANTHER" id="PTHR12419">
    <property type="entry name" value="OTU DOMAIN CONTAINING PROTEIN"/>
    <property type="match status" value="1"/>
</dbReference>
<dbReference type="CDD" id="cd22771">
    <property type="entry name" value="OTU_plant_OTU7-like"/>
    <property type="match status" value="1"/>
</dbReference>
<feature type="compositionally biased region" description="Basic and acidic residues" evidence="1">
    <location>
        <begin position="338"/>
        <end position="352"/>
    </location>
</feature>
<feature type="region of interest" description="Disordered" evidence="1">
    <location>
        <begin position="220"/>
        <end position="352"/>
    </location>
</feature>
<dbReference type="InterPro" id="IPR050704">
    <property type="entry name" value="Peptidase_C85-like"/>
</dbReference>
<dbReference type="Pfam" id="PF02810">
    <property type="entry name" value="SEC-C"/>
    <property type="match status" value="1"/>
</dbReference>
<name>A0A7S1VLF0_9STRA</name>
<dbReference type="Gene3D" id="3.90.70.80">
    <property type="match status" value="1"/>
</dbReference>